<dbReference type="Gene3D" id="2.60.40.10">
    <property type="entry name" value="Immunoglobulins"/>
    <property type="match status" value="1"/>
</dbReference>
<dbReference type="STRING" id="1798535.A2V68_00930"/>
<accession>A0A1F4NSN6</accession>
<reference evidence="2 3" key="1">
    <citation type="journal article" date="2016" name="Nat. Commun.">
        <title>Thousands of microbial genomes shed light on interconnected biogeochemical processes in an aquifer system.</title>
        <authorList>
            <person name="Anantharaman K."/>
            <person name="Brown C.T."/>
            <person name="Hug L.A."/>
            <person name="Sharon I."/>
            <person name="Castelle C.J."/>
            <person name="Probst A.J."/>
            <person name="Thomas B.C."/>
            <person name="Singh A."/>
            <person name="Wilkins M.J."/>
            <person name="Karaoz U."/>
            <person name="Brodie E.L."/>
            <person name="Williams K.H."/>
            <person name="Hubbard S.S."/>
            <person name="Banfield J.F."/>
        </authorList>
    </citation>
    <scope>NUCLEOTIDE SEQUENCE [LARGE SCALE GENOMIC DNA]</scope>
</reference>
<dbReference type="EMBL" id="META01000003">
    <property type="protein sequence ID" value="OGB74308.1"/>
    <property type="molecule type" value="Genomic_DNA"/>
</dbReference>
<organism evidence="2 3">
    <name type="scientific">candidate division Kazan bacterium RBG_13_50_9</name>
    <dbReference type="NCBI Taxonomy" id="1798535"/>
    <lineage>
        <taxon>Bacteria</taxon>
        <taxon>Bacteria division Kazan-3B-28</taxon>
    </lineage>
</organism>
<evidence type="ECO:0000313" key="3">
    <source>
        <dbReference type="Proteomes" id="UP000176651"/>
    </source>
</evidence>
<name>A0A1F4NSN6_UNCK3</name>
<comment type="caution">
    <text evidence="2">The sequence shown here is derived from an EMBL/GenBank/DDBJ whole genome shotgun (WGS) entry which is preliminary data.</text>
</comment>
<feature type="transmembrane region" description="Helical" evidence="1">
    <location>
        <begin position="12"/>
        <end position="33"/>
    </location>
</feature>
<keyword evidence="1" id="KW-1133">Transmembrane helix</keyword>
<dbReference type="InterPro" id="IPR013783">
    <property type="entry name" value="Ig-like_fold"/>
</dbReference>
<keyword evidence="1" id="KW-0812">Transmembrane</keyword>
<gene>
    <name evidence="2" type="ORF">A2V68_00930</name>
</gene>
<protein>
    <submittedName>
        <fullName evidence="2">Uncharacterized protein</fullName>
    </submittedName>
</protein>
<dbReference type="AlphaFoldDB" id="A0A1F4NSN6"/>
<evidence type="ECO:0000313" key="2">
    <source>
        <dbReference type="EMBL" id="OGB74308.1"/>
    </source>
</evidence>
<keyword evidence="1" id="KW-0472">Membrane</keyword>
<sequence>MLKQIQKTVCKVLEEELLTVLAVCIVALGVLWARAESDASITAFIMVYPAEGMIEVTQPNGGETWDVGSNYNITWNSWGPVNNVKIELQRSVGGSWEEIVDSSEDDGSYPWVVTSPATTTAIVRVSKVGDDTVNDESSGIFTIRAVTSGGGGGGGGTVYYPPLPRGEEVLPPVAEGADVIELVGVAPKEIYSSLGAYLMPELETSAVTATFLVVLQPSRAPEPKKKIELLPRVLKVVSIQQAIKQLVLEVEIKPKLLPPGKYDLGVKVGSKQTVALEAIQALPGVLAAKWIRQSDYPTVGLGEEFELWVEFRNTGTIPWLRKVPAQMRLGTSRPRDRDSSFRGESWLSKNRLAMIDQDTLPGDVGRFTFKMKAPSKVGIYREYVEPVAELSEWVGPDWGVYWNITVQGRATKVAPSTGGEPTTKTPLIRRIIPSVPGEFRDATESSLRGFAQTIIQLFSSIGNLFSGWL</sequence>
<evidence type="ECO:0000256" key="1">
    <source>
        <dbReference type="SAM" id="Phobius"/>
    </source>
</evidence>
<proteinExistence type="predicted"/>
<dbReference type="Proteomes" id="UP000176651">
    <property type="component" value="Unassembled WGS sequence"/>
</dbReference>